<proteinExistence type="predicted"/>
<feature type="domain" description="Endonuclease/exonuclease/phosphatase" evidence="2">
    <location>
        <begin position="121"/>
        <end position="324"/>
    </location>
</feature>
<organism evidence="3 4">
    <name type="scientific">Streptomyces griseus subsp. griseus (strain JCM 4626 / CBS 651.72 / NBRC 13350 / KCC S-0626 / ISP 5235)</name>
    <dbReference type="NCBI Taxonomy" id="455632"/>
    <lineage>
        <taxon>Bacteria</taxon>
        <taxon>Bacillati</taxon>
        <taxon>Actinomycetota</taxon>
        <taxon>Actinomycetes</taxon>
        <taxon>Kitasatosporales</taxon>
        <taxon>Streptomycetaceae</taxon>
        <taxon>Streptomyces</taxon>
    </lineage>
</organism>
<evidence type="ECO:0000256" key="1">
    <source>
        <dbReference type="SAM" id="Phobius"/>
    </source>
</evidence>
<evidence type="ECO:0000259" key="2">
    <source>
        <dbReference type="Pfam" id="PF03372"/>
    </source>
</evidence>
<sequence>MTHTAAEAPRDERRRRAGGRGRRWGLSACGVALIAPAVLLVVRLTGLDAGTPLAMPMVLFPWTTVIGVLVLLLLAAVPVLRSRWALVGTAALVTAHAVLLAPRFLSDGPQVAEGAVELRVATINTNGGAADARAVVRLVRTERIDVLAVQQMPPGGVEALDRAGLGALLPHQELHPEYDSSVYSRLPLGEAGTTRADTAWPQTVAEVAVGGRSVRFVAVHTYYPLGSPERWTRDMAALTSLARRAGPDTVFLGDFNASLDHAPMRDLLAAGLTDTHAELGRGWAPTWPVGLMLVPPVVQLDHVLHGSGLAGVSVGERTVPGTDHRAVVAVLALLPERAGERSR</sequence>
<dbReference type="RefSeq" id="WP_012377606.1">
    <property type="nucleotide sequence ID" value="NC_010572.1"/>
</dbReference>
<dbReference type="AlphaFoldDB" id="B1VNK7"/>
<evidence type="ECO:0000313" key="4">
    <source>
        <dbReference type="Proteomes" id="UP000001685"/>
    </source>
</evidence>
<gene>
    <name evidence="3" type="ordered locus">SGR_201</name>
</gene>
<feature type="transmembrane region" description="Helical" evidence="1">
    <location>
        <begin position="84"/>
        <end position="105"/>
    </location>
</feature>
<evidence type="ECO:0000313" key="3">
    <source>
        <dbReference type="EMBL" id="BAG17030.1"/>
    </source>
</evidence>
<keyword evidence="1" id="KW-0472">Membrane</keyword>
<keyword evidence="1" id="KW-0812">Transmembrane</keyword>
<dbReference type="InterPro" id="IPR036691">
    <property type="entry name" value="Endo/exonu/phosph_ase_sf"/>
</dbReference>
<dbReference type="Pfam" id="PF03372">
    <property type="entry name" value="Exo_endo_phos"/>
    <property type="match status" value="1"/>
</dbReference>
<reference evidence="4" key="1">
    <citation type="journal article" date="2008" name="J. Bacteriol.">
        <title>Genome sequence of the streptomycin-producing microorganism Streptomyces griseus IFO 13350.</title>
        <authorList>
            <person name="Ohnishi Y."/>
            <person name="Ishikawa J."/>
            <person name="Hara H."/>
            <person name="Suzuki H."/>
            <person name="Ikenoya M."/>
            <person name="Ikeda H."/>
            <person name="Yamashita A."/>
            <person name="Hattori M."/>
            <person name="Horinouchi S."/>
        </authorList>
    </citation>
    <scope>NUCLEOTIDE SEQUENCE [LARGE SCALE GENOMIC DNA]</scope>
    <source>
        <strain evidence="4">JCM 4626 / NBRC 13350</strain>
    </source>
</reference>
<dbReference type="InterPro" id="IPR005135">
    <property type="entry name" value="Endo/exonuclease/phosphatase"/>
</dbReference>
<feature type="transmembrane region" description="Helical" evidence="1">
    <location>
        <begin position="24"/>
        <end position="46"/>
    </location>
</feature>
<dbReference type="GO" id="GO:0003824">
    <property type="term" value="F:catalytic activity"/>
    <property type="evidence" value="ECO:0007669"/>
    <property type="project" value="InterPro"/>
</dbReference>
<dbReference type="Proteomes" id="UP000001685">
    <property type="component" value="Chromosome"/>
</dbReference>
<dbReference type="PATRIC" id="fig|455632.4.peg.177"/>
<dbReference type="EMBL" id="AP009493">
    <property type="protein sequence ID" value="BAG17030.1"/>
    <property type="molecule type" value="Genomic_DNA"/>
</dbReference>
<dbReference type="HOGENOM" id="CLU_052333_1_0_11"/>
<accession>B1VNK7</accession>
<name>B1VNK7_STRGG</name>
<protein>
    <recommendedName>
        <fullName evidence="2">Endonuclease/exonuclease/phosphatase domain-containing protein</fullName>
    </recommendedName>
</protein>
<dbReference type="eggNOG" id="COG3021">
    <property type="taxonomic scope" value="Bacteria"/>
</dbReference>
<keyword evidence="1" id="KW-1133">Transmembrane helix</keyword>
<dbReference type="Gene3D" id="3.60.10.10">
    <property type="entry name" value="Endonuclease/exonuclease/phosphatase"/>
    <property type="match status" value="1"/>
</dbReference>
<feature type="transmembrane region" description="Helical" evidence="1">
    <location>
        <begin position="58"/>
        <end position="77"/>
    </location>
</feature>
<dbReference type="KEGG" id="sgr:SGR_201"/>
<dbReference type="SUPFAM" id="SSF56219">
    <property type="entry name" value="DNase I-like"/>
    <property type="match status" value="1"/>
</dbReference>